<dbReference type="AlphaFoldDB" id="A0A0G4ESB6"/>
<feature type="region of interest" description="Disordered" evidence="1">
    <location>
        <begin position="1"/>
        <end position="268"/>
    </location>
</feature>
<feature type="compositionally biased region" description="Basic and acidic residues" evidence="1">
    <location>
        <begin position="95"/>
        <end position="113"/>
    </location>
</feature>
<evidence type="ECO:0000313" key="3">
    <source>
        <dbReference type="Proteomes" id="UP000041254"/>
    </source>
</evidence>
<dbReference type="EMBL" id="CDMY01000298">
    <property type="protein sequence ID" value="CEM00760.1"/>
    <property type="molecule type" value="Genomic_DNA"/>
</dbReference>
<protein>
    <submittedName>
        <fullName evidence="2">Uncharacterized protein</fullName>
    </submittedName>
</protein>
<sequence length="378" mass="40121">MLAATEEPSLPSEPPTAEYIASRGRTARPGKSRPMICKLPQAAPSPAQPTARRGRGGGSRWPRGRDSGTGGRVRGDSDEPMLPVGLVDDVEVDREEDKMPRLPAVETERRPQELPEDVVVCQTPSEASHRDPAGAREEPKEPKHDSEPPEPNQMDDLPDEPDELPPSPGDSHPPPRPDDPSPPPAEAAPAAPALPTAPPAVASGASPGGSRPPPAPRDDNQAPEEETASSPIFSDESTDGGASDERGSSSPDSPTPYPPPPQQPTSTVTPELTAALTALPPLAAGTTLALDSPTDTFEYSRQLEGGRGDFALWEGEFIRRGRRTPVVMKFITQEPRRRDVDFVEGLVDTLEGEVAALQVIDRAINVAIRVPPPCLPIG</sequence>
<dbReference type="Proteomes" id="UP000041254">
    <property type="component" value="Unassembled WGS sequence"/>
</dbReference>
<gene>
    <name evidence="2" type="ORF">Vbra_12944</name>
</gene>
<feature type="compositionally biased region" description="Low complexity" evidence="1">
    <location>
        <begin position="40"/>
        <end position="51"/>
    </location>
</feature>
<dbReference type="VEuPathDB" id="CryptoDB:Vbra_12944"/>
<evidence type="ECO:0000256" key="1">
    <source>
        <dbReference type="SAM" id="MobiDB-lite"/>
    </source>
</evidence>
<name>A0A0G4ESB6_VITBC</name>
<feature type="compositionally biased region" description="Low complexity" evidence="1">
    <location>
        <begin position="187"/>
        <end position="209"/>
    </location>
</feature>
<dbReference type="InParanoid" id="A0A0G4ESB6"/>
<accession>A0A0G4ESB6</accession>
<feature type="compositionally biased region" description="Pro residues" evidence="1">
    <location>
        <begin position="253"/>
        <end position="263"/>
    </location>
</feature>
<organism evidence="2 3">
    <name type="scientific">Vitrella brassicaformis (strain CCMP3155)</name>
    <dbReference type="NCBI Taxonomy" id="1169540"/>
    <lineage>
        <taxon>Eukaryota</taxon>
        <taxon>Sar</taxon>
        <taxon>Alveolata</taxon>
        <taxon>Colpodellida</taxon>
        <taxon>Vitrellaceae</taxon>
        <taxon>Vitrella</taxon>
    </lineage>
</organism>
<keyword evidence="3" id="KW-1185">Reference proteome</keyword>
<feature type="compositionally biased region" description="Low complexity" evidence="1">
    <location>
        <begin position="1"/>
        <end position="18"/>
    </location>
</feature>
<proteinExistence type="predicted"/>
<reference evidence="2 3" key="1">
    <citation type="submission" date="2014-11" db="EMBL/GenBank/DDBJ databases">
        <authorList>
            <person name="Zhu J."/>
            <person name="Qi W."/>
            <person name="Song R."/>
        </authorList>
    </citation>
    <scope>NUCLEOTIDE SEQUENCE [LARGE SCALE GENOMIC DNA]</scope>
</reference>
<evidence type="ECO:0000313" key="2">
    <source>
        <dbReference type="EMBL" id="CEM00760.1"/>
    </source>
</evidence>
<feature type="compositionally biased region" description="Basic and acidic residues" evidence="1">
    <location>
        <begin position="127"/>
        <end position="147"/>
    </location>
</feature>